<accession>A0ABD3PS51</accession>
<dbReference type="SUPFAM" id="SSF47954">
    <property type="entry name" value="Cyclin-like"/>
    <property type="match status" value="1"/>
</dbReference>
<dbReference type="InterPro" id="IPR036915">
    <property type="entry name" value="Cyclin-like_sf"/>
</dbReference>
<keyword evidence="3" id="KW-1185">Reference proteome</keyword>
<feature type="region of interest" description="Disordered" evidence="1">
    <location>
        <begin position="1"/>
        <end position="29"/>
    </location>
</feature>
<organism evidence="2 3">
    <name type="scientific">Cyclotella atomus</name>
    <dbReference type="NCBI Taxonomy" id="382360"/>
    <lineage>
        <taxon>Eukaryota</taxon>
        <taxon>Sar</taxon>
        <taxon>Stramenopiles</taxon>
        <taxon>Ochrophyta</taxon>
        <taxon>Bacillariophyta</taxon>
        <taxon>Coscinodiscophyceae</taxon>
        <taxon>Thalassiosirophycidae</taxon>
        <taxon>Stephanodiscales</taxon>
        <taxon>Stephanodiscaceae</taxon>
        <taxon>Cyclotella</taxon>
    </lineage>
</organism>
<evidence type="ECO:0000256" key="1">
    <source>
        <dbReference type="SAM" id="MobiDB-lite"/>
    </source>
</evidence>
<dbReference type="AlphaFoldDB" id="A0ABD3PS51"/>
<evidence type="ECO:0008006" key="4">
    <source>
        <dbReference type="Google" id="ProtNLM"/>
    </source>
</evidence>
<dbReference type="Proteomes" id="UP001530400">
    <property type="component" value="Unassembled WGS sequence"/>
</dbReference>
<gene>
    <name evidence="2" type="ORF">ACHAWO_012953</name>
</gene>
<dbReference type="EMBL" id="JALLPJ020000508">
    <property type="protein sequence ID" value="KAL3790171.1"/>
    <property type="molecule type" value="Genomic_DNA"/>
</dbReference>
<reference evidence="2 3" key="1">
    <citation type="submission" date="2024-10" db="EMBL/GenBank/DDBJ databases">
        <title>Updated reference genomes for cyclostephanoid diatoms.</title>
        <authorList>
            <person name="Roberts W.R."/>
            <person name="Alverson A.J."/>
        </authorList>
    </citation>
    <scope>NUCLEOTIDE SEQUENCE [LARGE SCALE GENOMIC DNA]</scope>
    <source>
        <strain evidence="2 3">AJA010-31</strain>
    </source>
</reference>
<dbReference type="Gene3D" id="1.10.472.10">
    <property type="entry name" value="Cyclin-like"/>
    <property type="match status" value="2"/>
</dbReference>
<proteinExistence type="predicted"/>
<sequence>MAGSDQFEALDREDGDNEDVDDREDVEEEDGAISPLVAAALGQRVKRLAFVTCLVLAIKAHSGMNVESDFVSSAVCGDIYHTAEINGMEIEILRSLGWCLNGSTSHDFIESYLQLVPFIDSRHHNFLTHFSKALVEQAITSYDVSQQYHSVIACTAICCALQYLEVMSSVNSITILCYMKGVSGLNVEDPVTRRLFQTMVELLREFLPGGSVMIDGMSTLSQESPAGIIHHTSTLQDTEARS</sequence>
<protein>
    <recommendedName>
        <fullName evidence="4">Cyclin N-terminal domain-containing protein</fullName>
    </recommendedName>
</protein>
<evidence type="ECO:0000313" key="3">
    <source>
        <dbReference type="Proteomes" id="UP001530400"/>
    </source>
</evidence>
<evidence type="ECO:0000313" key="2">
    <source>
        <dbReference type="EMBL" id="KAL3790171.1"/>
    </source>
</evidence>
<comment type="caution">
    <text evidence="2">The sequence shown here is derived from an EMBL/GenBank/DDBJ whole genome shotgun (WGS) entry which is preliminary data.</text>
</comment>
<name>A0ABD3PS51_9STRA</name>
<feature type="compositionally biased region" description="Acidic residues" evidence="1">
    <location>
        <begin position="11"/>
        <end position="29"/>
    </location>
</feature>